<accession>A0A0D9WUV9</accession>
<dbReference type="AlphaFoldDB" id="A0A0D9WUV9"/>
<evidence type="ECO:0000256" key="1">
    <source>
        <dbReference type="SAM" id="MobiDB-lite"/>
    </source>
</evidence>
<organism evidence="2 3">
    <name type="scientific">Leersia perrieri</name>
    <dbReference type="NCBI Taxonomy" id="77586"/>
    <lineage>
        <taxon>Eukaryota</taxon>
        <taxon>Viridiplantae</taxon>
        <taxon>Streptophyta</taxon>
        <taxon>Embryophyta</taxon>
        <taxon>Tracheophyta</taxon>
        <taxon>Spermatophyta</taxon>
        <taxon>Magnoliopsida</taxon>
        <taxon>Liliopsida</taxon>
        <taxon>Poales</taxon>
        <taxon>Poaceae</taxon>
        <taxon>BOP clade</taxon>
        <taxon>Oryzoideae</taxon>
        <taxon>Oryzeae</taxon>
        <taxon>Oryzinae</taxon>
        <taxon>Leersia</taxon>
    </lineage>
</organism>
<protein>
    <submittedName>
        <fullName evidence="2">Uncharacterized protein</fullName>
    </submittedName>
</protein>
<reference evidence="2" key="3">
    <citation type="submission" date="2015-04" db="UniProtKB">
        <authorList>
            <consortium name="EnsemblPlants"/>
        </authorList>
    </citation>
    <scope>IDENTIFICATION</scope>
</reference>
<reference evidence="2 3" key="1">
    <citation type="submission" date="2012-08" db="EMBL/GenBank/DDBJ databases">
        <title>Oryza genome evolution.</title>
        <authorList>
            <person name="Wing R.A."/>
        </authorList>
    </citation>
    <scope>NUCLEOTIDE SEQUENCE</scope>
</reference>
<dbReference type="Proteomes" id="UP000032180">
    <property type="component" value="Chromosome 7"/>
</dbReference>
<reference evidence="3" key="2">
    <citation type="submission" date="2013-12" db="EMBL/GenBank/DDBJ databases">
        <authorList>
            <person name="Yu Y."/>
            <person name="Lee S."/>
            <person name="de Baynast K."/>
            <person name="Wissotski M."/>
            <person name="Liu L."/>
            <person name="Talag J."/>
            <person name="Goicoechea J."/>
            <person name="Angelova A."/>
            <person name="Jetty R."/>
            <person name="Kudrna D."/>
            <person name="Golser W."/>
            <person name="Rivera L."/>
            <person name="Zhang J."/>
            <person name="Wing R."/>
        </authorList>
    </citation>
    <scope>NUCLEOTIDE SEQUENCE</scope>
</reference>
<evidence type="ECO:0000313" key="2">
    <source>
        <dbReference type="EnsemblPlants" id="LPERR07G00980.1"/>
    </source>
</evidence>
<dbReference type="EnsemblPlants" id="LPERR07G00980.1">
    <property type="protein sequence ID" value="LPERR07G00980.1"/>
    <property type="gene ID" value="LPERR07G00980"/>
</dbReference>
<name>A0A0D9WUV9_9ORYZ</name>
<dbReference type="Gramene" id="LPERR07G00980.1">
    <property type="protein sequence ID" value="LPERR07G00980.1"/>
    <property type="gene ID" value="LPERR07G00980"/>
</dbReference>
<sequence length="108" mass="11599">MAAMVRSALGRVSRRLAGSAVSPAAPRLGPPPATSGIQGLRYFSVIRSRGTDSVKQAQKIRNLLTQRNGSDAKLMELARSAAKWPVVAWFCKPTDGKAEFKCCALVLQ</sequence>
<evidence type="ECO:0000313" key="3">
    <source>
        <dbReference type="Proteomes" id="UP000032180"/>
    </source>
</evidence>
<feature type="region of interest" description="Disordered" evidence="1">
    <location>
        <begin position="13"/>
        <end position="33"/>
    </location>
</feature>
<dbReference type="HOGENOM" id="CLU_2200737_0_0_1"/>
<proteinExistence type="predicted"/>
<keyword evidence="3" id="KW-1185">Reference proteome</keyword>